<dbReference type="InterPro" id="IPR000536">
    <property type="entry name" value="Nucl_hrmn_rcpt_lig-bd"/>
</dbReference>
<dbReference type="PANTHER" id="PTHR46011:SF6">
    <property type="entry name" value="HIGH ZINC ACTIVATED NUCLEAR RECEPTOR PROTEIN"/>
    <property type="match status" value="1"/>
</dbReference>
<organism evidence="11 12">
    <name type="scientific">Pristionchus fissidentatus</name>
    <dbReference type="NCBI Taxonomy" id="1538716"/>
    <lineage>
        <taxon>Eukaryota</taxon>
        <taxon>Metazoa</taxon>
        <taxon>Ecdysozoa</taxon>
        <taxon>Nematoda</taxon>
        <taxon>Chromadorea</taxon>
        <taxon>Rhabditida</taxon>
        <taxon>Rhabditina</taxon>
        <taxon>Diplogasteromorpha</taxon>
        <taxon>Diplogasteroidea</taxon>
        <taxon>Neodiplogasteridae</taxon>
        <taxon>Pristionchus</taxon>
    </lineage>
</organism>
<keyword evidence="1" id="KW-0479">Metal-binding</keyword>
<evidence type="ECO:0000313" key="12">
    <source>
        <dbReference type="Proteomes" id="UP001432322"/>
    </source>
</evidence>
<dbReference type="InterPro" id="IPR035500">
    <property type="entry name" value="NHR-like_dom_sf"/>
</dbReference>
<keyword evidence="12" id="KW-1185">Reference proteome</keyword>
<evidence type="ECO:0000256" key="4">
    <source>
        <dbReference type="ARBA" id="ARBA00023015"/>
    </source>
</evidence>
<feature type="domain" description="Nuclear receptor" evidence="9">
    <location>
        <begin position="50"/>
        <end position="126"/>
    </location>
</feature>
<dbReference type="GO" id="GO:0008270">
    <property type="term" value="F:zinc ion binding"/>
    <property type="evidence" value="ECO:0007669"/>
    <property type="project" value="UniProtKB-KW"/>
</dbReference>
<evidence type="ECO:0008006" key="13">
    <source>
        <dbReference type="Google" id="ProtNLM"/>
    </source>
</evidence>
<protein>
    <recommendedName>
        <fullName evidence="13">Nuclear receptor</fullName>
    </recommendedName>
</protein>
<evidence type="ECO:0000256" key="7">
    <source>
        <dbReference type="ARBA" id="ARBA00023170"/>
    </source>
</evidence>
<evidence type="ECO:0000256" key="3">
    <source>
        <dbReference type="ARBA" id="ARBA00022833"/>
    </source>
</evidence>
<evidence type="ECO:0000256" key="2">
    <source>
        <dbReference type="ARBA" id="ARBA00022771"/>
    </source>
</evidence>
<dbReference type="Pfam" id="PF00105">
    <property type="entry name" value="zf-C4"/>
    <property type="match status" value="1"/>
</dbReference>
<keyword evidence="7" id="KW-0675">Receptor</keyword>
<evidence type="ECO:0000313" key="11">
    <source>
        <dbReference type="EMBL" id="GMT15204.1"/>
    </source>
</evidence>
<evidence type="ECO:0000259" key="10">
    <source>
        <dbReference type="PROSITE" id="PS51843"/>
    </source>
</evidence>
<dbReference type="SMART" id="SM00399">
    <property type="entry name" value="ZnF_C4"/>
    <property type="match status" value="1"/>
</dbReference>
<dbReference type="SUPFAM" id="SSF48508">
    <property type="entry name" value="Nuclear receptor ligand-binding domain"/>
    <property type="match status" value="1"/>
</dbReference>
<dbReference type="SUPFAM" id="SSF57716">
    <property type="entry name" value="Glucocorticoid receptor-like (DNA-binding domain)"/>
    <property type="match status" value="1"/>
</dbReference>
<evidence type="ECO:0000256" key="8">
    <source>
        <dbReference type="ARBA" id="ARBA00023242"/>
    </source>
</evidence>
<evidence type="ECO:0000256" key="6">
    <source>
        <dbReference type="ARBA" id="ARBA00023163"/>
    </source>
</evidence>
<keyword evidence="2" id="KW-0863">Zinc-finger</keyword>
<evidence type="ECO:0000256" key="5">
    <source>
        <dbReference type="ARBA" id="ARBA00023125"/>
    </source>
</evidence>
<dbReference type="PROSITE" id="PS51843">
    <property type="entry name" value="NR_LBD"/>
    <property type="match status" value="1"/>
</dbReference>
<dbReference type="EMBL" id="BTSY01000002">
    <property type="protein sequence ID" value="GMT15204.1"/>
    <property type="molecule type" value="Genomic_DNA"/>
</dbReference>
<dbReference type="GO" id="GO:0043565">
    <property type="term" value="F:sequence-specific DNA binding"/>
    <property type="evidence" value="ECO:0007669"/>
    <property type="project" value="InterPro"/>
</dbReference>
<proteinExistence type="predicted"/>
<accession>A0AAV5VBL9</accession>
<name>A0AAV5VBL9_9BILA</name>
<keyword evidence="6" id="KW-0804">Transcription</keyword>
<dbReference type="InterPro" id="IPR001628">
    <property type="entry name" value="Znf_hrmn_rcpt"/>
</dbReference>
<comment type="caution">
    <text evidence="11">The sequence shown here is derived from an EMBL/GenBank/DDBJ whole genome shotgun (WGS) entry which is preliminary data.</text>
</comment>
<dbReference type="Proteomes" id="UP001432322">
    <property type="component" value="Unassembled WGS sequence"/>
</dbReference>
<reference evidence="11" key="1">
    <citation type="submission" date="2023-10" db="EMBL/GenBank/DDBJ databases">
        <title>Genome assembly of Pristionchus species.</title>
        <authorList>
            <person name="Yoshida K."/>
            <person name="Sommer R.J."/>
        </authorList>
    </citation>
    <scope>NUCLEOTIDE SEQUENCE</scope>
    <source>
        <strain evidence="11">RS5133</strain>
    </source>
</reference>
<dbReference type="Gene3D" id="1.10.565.10">
    <property type="entry name" value="Retinoid X Receptor"/>
    <property type="match status" value="1"/>
</dbReference>
<keyword evidence="4" id="KW-0805">Transcription regulation</keyword>
<feature type="domain" description="NR LBD" evidence="10">
    <location>
        <begin position="170"/>
        <end position="432"/>
    </location>
</feature>
<evidence type="ECO:0000259" key="9">
    <source>
        <dbReference type="PROSITE" id="PS51030"/>
    </source>
</evidence>
<dbReference type="GO" id="GO:0003700">
    <property type="term" value="F:DNA-binding transcription factor activity"/>
    <property type="evidence" value="ECO:0007669"/>
    <property type="project" value="InterPro"/>
</dbReference>
<evidence type="ECO:0000256" key="1">
    <source>
        <dbReference type="ARBA" id="ARBA00022723"/>
    </source>
</evidence>
<dbReference type="InterPro" id="IPR013088">
    <property type="entry name" value="Znf_NHR/GATA"/>
</dbReference>
<dbReference type="PANTHER" id="PTHR46011">
    <property type="entry name" value="NUCLEAR HORMONE RECEPTOR FAMILY MEMBER NHR-86-RELATED"/>
    <property type="match status" value="1"/>
</dbReference>
<dbReference type="Pfam" id="PF00104">
    <property type="entry name" value="Hormone_recep"/>
    <property type="match status" value="1"/>
</dbReference>
<sequence length="432" mass="49388">LPFFLSLSLCTFPSLPHSRSLFLFHLSPLPQLKSTTHTREMYASTQKSSSLHCLICAAPINHAHLGIDACRACAVFYKRHATLRKPLVCRRGTNDCYEKNVKPFCRKCRFIRFSAVLGNTLNDPEFTDLPSNGDSMDPGSSESSEIDLPEYDTNSFIDHRSFSLSSPFTSESPFFDRMRRAYSLLCVIRRCGEVGTCPNGTAIDEVQELAGDGIEFMPAVFSMKIPNARLMFAALIPFFDACFDDFRVLSAESKHFIINRSCKLLTTLDGLYRAVHHFPDDDTLLPYYTSYFNSDMLENYVDSSPMKVNREEVIKAIQQSLDRTVHINKADYKRMLPSDDEFLALMGLSLWNNEISSLNEEHMEMVTRNRSEIMSELHKMYARQGMNDYAARLGEILCLLVNIEKTSAMVEEDLQLWRLMNMFNDDMSNLRC</sequence>
<dbReference type="GO" id="GO:0005634">
    <property type="term" value="C:nucleus"/>
    <property type="evidence" value="ECO:0007669"/>
    <property type="project" value="TreeGrafter"/>
</dbReference>
<keyword evidence="3" id="KW-0862">Zinc</keyword>
<dbReference type="Gene3D" id="3.30.50.10">
    <property type="entry name" value="Erythroid Transcription Factor GATA-1, subunit A"/>
    <property type="match status" value="1"/>
</dbReference>
<feature type="non-terminal residue" evidence="11">
    <location>
        <position position="1"/>
    </location>
</feature>
<keyword evidence="5" id="KW-0238">DNA-binding</keyword>
<dbReference type="SMART" id="SM00430">
    <property type="entry name" value="HOLI"/>
    <property type="match status" value="1"/>
</dbReference>
<keyword evidence="8" id="KW-0539">Nucleus</keyword>
<gene>
    <name evidence="11" type="ORF">PFISCL1PPCAC_6501</name>
</gene>
<dbReference type="PROSITE" id="PS51030">
    <property type="entry name" value="NUCLEAR_REC_DBD_2"/>
    <property type="match status" value="1"/>
</dbReference>
<dbReference type="AlphaFoldDB" id="A0AAV5VBL9"/>